<proteinExistence type="predicted"/>
<gene>
    <name evidence="5" type="ORF">GCM10009654_57230</name>
</gene>
<organism evidence="5 6">
    <name type="scientific">Streptomyces hebeiensis</name>
    <dbReference type="NCBI Taxonomy" id="229486"/>
    <lineage>
        <taxon>Bacteria</taxon>
        <taxon>Bacillati</taxon>
        <taxon>Actinomycetota</taxon>
        <taxon>Actinomycetes</taxon>
        <taxon>Kitasatosporales</taxon>
        <taxon>Streptomycetaceae</taxon>
        <taxon>Streptomyces</taxon>
    </lineage>
</organism>
<comment type="caution">
    <text evidence="5">The sequence shown here is derived from an EMBL/GenBank/DDBJ whole genome shotgun (WGS) entry which is preliminary data.</text>
</comment>
<dbReference type="NCBIfam" id="TIGR03396">
    <property type="entry name" value="PC_PLC"/>
    <property type="match status" value="1"/>
</dbReference>
<evidence type="ECO:0000256" key="2">
    <source>
        <dbReference type="ARBA" id="ARBA00023026"/>
    </source>
</evidence>
<dbReference type="Pfam" id="PF05506">
    <property type="entry name" value="PLipase_C_C"/>
    <property type="match status" value="2"/>
</dbReference>
<evidence type="ECO:0000259" key="4">
    <source>
        <dbReference type="Pfam" id="PF05506"/>
    </source>
</evidence>
<evidence type="ECO:0000313" key="6">
    <source>
        <dbReference type="Proteomes" id="UP001501371"/>
    </source>
</evidence>
<keyword evidence="2" id="KW-0843">Virulence</keyword>
<protein>
    <submittedName>
        <fullName evidence="5">Phospholipase C, phosphocholine-specific</fullName>
    </submittedName>
</protein>
<keyword evidence="6" id="KW-1185">Reference proteome</keyword>
<dbReference type="InterPro" id="IPR017767">
    <property type="entry name" value="PC-PLC"/>
</dbReference>
<dbReference type="PANTHER" id="PTHR31956:SF1">
    <property type="entry name" value="NON-SPECIFIC PHOSPHOLIPASE C1"/>
    <property type="match status" value="1"/>
</dbReference>
<feature type="region of interest" description="Disordered" evidence="3">
    <location>
        <begin position="490"/>
        <end position="533"/>
    </location>
</feature>
<dbReference type="InterPro" id="IPR007312">
    <property type="entry name" value="Phosphoesterase"/>
</dbReference>
<evidence type="ECO:0000256" key="3">
    <source>
        <dbReference type="SAM" id="MobiDB-lite"/>
    </source>
</evidence>
<dbReference type="PANTHER" id="PTHR31956">
    <property type="entry name" value="NON-SPECIFIC PHOSPHOLIPASE C4-RELATED"/>
    <property type="match status" value="1"/>
</dbReference>
<dbReference type="InterPro" id="IPR017850">
    <property type="entry name" value="Alkaline_phosphatase_core_sf"/>
</dbReference>
<feature type="compositionally biased region" description="Basic and acidic residues" evidence="3">
    <location>
        <begin position="81"/>
        <end position="91"/>
    </location>
</feature>
<feature type="domain" description="Bacterial phospholipase C C-terminal" evidence="4">
    <location>
        <begin position="527"/>
        <end position="613"/>
    </location>
</feature>
<feature type="domain" description="Bacterial phospholipase C C-terminal" evidence="4">
    <location>
        <begin position="622"/>
        <end position="697"/>
    </location>
</feature>
<accession>A0ABN1V372</accession>
<keyword evidence="1" id="KW-0378">Hydrolase</keyword>
<name>A0ABN1V372_9ACTN</name>
<dbReference type="Proteomes" id="UP001501371">
    <property type="component" value="Unassembled WGS sequence"/>
</dbReference>
<dbReference type="Pfam" id="PF04185">
    <property type="entry name" value="Phosphoesterase"/>
    <property type="match status" value="2"/>
</dbReference>
<dbReference type="EMBL" id="BAAAKV010000067">
    <property type="protein sequence ID" value="GAA1192449.1"/>
    <property type="molecule type" value="Genomic_DNA"/>
</dbReference>
<feature type="region of interest" description="Disordered" evidence="3">
    <location>
        <begin position="72"/>
        <end position="97"/>
    </location>
</feature>
<dbReference type="InterPro" id="IPR008475">
    <property type="entry name" value="PLipase_C_C"/>
</dbReference>
<sequence length="732" mass="80200">MLALGAGTLGTAAAGSFLPPSLRTALAAEPAAGGMRAIKHVVVLMQENRSFDHYFGTLRGVRGFGDRNAVELPSGTSVFEQPRDDATRADGTDGADGTVLPFSVRDAATTQKKDSQYIGALDHSWDGGARAWHDGWMDRWIPAKSAATMAYYDRRDIPLHYELADTFTVCDAYHSSVHTSTSPNRNHLWSGWTGFEADGRRAVGNDAYDEANHPGYAWPTYAERLQDAGRSWRTYTEWENFTDNNIEFFTVFKDIARKALVKARALPGVPGAAGFTYMERFYAAVRDTRDAALRARLLGALEEGVAALPARERSLFERGLRRVETGTLAERFRADVAAGTLPEVSYLVPSAADSEHPSASSPVASATLVYQVLDALGAHPDVWRHTVLLINYDENDGFFDHVPPPVPPVDGPGADEERWQGRPTGLGIRVPLLVVSPWSVGGHVCSQVFDHTSVVRFLEKWTGVAEPNITPWRRAVVGDLTSAFDFERTTRQPEVTRPAAVPPFTGRWQPVPPAEQRMPVQEKGTRPARPLPYQTDAYGHVAADGRNFQVTLRNTGRASAHFALYPYAGEFEIPQHRDVRGSAQWSVPLTGVTGDGYRFTITGPNGFRREFAGPVSGLGAEVSSRVDHHDRDLHLTLRNGGDRPVTFTVRPLGYVDEADLDGWSRRITVKPGRGRTVVHSAADAHGWYDIEVTAEAGTESGDRPGGGPMEPGTRFRRRLMGHIENGRVSVSG</sequence>
<dbReference type="Gene3D" id="3.40.720.10">
    <property type="entry name" value="Alkaline Phosphatase, subunit A"/>
    <property type="match status" value="2"/>
</dbReference>
<evidence type="ECO:0000256" key="1">
    <source>
        <dbReference type="ARBA" id="ARBA00022801"/>
    </source>
</evidence>
<reference evidence="5 6" key="1">
    <citation type="journal article" date="2019" name="Int. J. Syst. Evol. Microbiol.">
        <title>The Global Catalogue of Microorganisms (GCM) 10K type strain sequencing project: providing services to taxonomists for standard genome sequencing and annotation.</title>
        <authorList>
            <consortium name="The Broad Institute Genomics Platform"/>
            <consortium name="The Broad Institute Genome Sequencing Center for Infectious Disease"/>
            <person name="Wu L."/>
            <person name="Ma J."/>
        </authorList>
    </citation>
    <scope>NUCLEOTIDE SEQUENCE [LARGE SCALE GENOMIC DNA]</scope>
    <source>
        <strain evidence="5 6">JCM 12696</strain>
    </source>
</reference>
<evidence type="ECO:0000313" key="5">
    <source>
        <dbReference type="EMBL" id="GAA1192449.1"/>
    </source>
</evidence>